<name>A0A0K0DJM3_ANGCA</name>
<accession>A0A0K0DJM3</accession>
<sequence length="133" mass="16240">MLIYTVFDNLRRLSATLNYDEEEVEAFYTDLERIYREGHTFFKVIIGDFNAKIGPRRSFEERHIRTHGLEWNEQGKRLSEFITATYISIQAIHSNSQFQKPYPQRWTWESPNLPPIQRRLRHWRRTVPRNMRQ</sequence>
<proteinExistence type="predicted"/>
<dbReference type="Gene3D" id="3.60.10.10">
    <property type="entry name" value="Endonuclease/exonuclease/phosphatase"/>
    <property type="match status" value="1"/>
</dbReference>
<evidence type="ECO:0000313" key="2">
    <source>
        <dbReference type="WBParaSite" id="ACAC_0001162001-mRNA-1"/>
    </source>
</evidence>
<dbReference type="WBParaSite" id="ACAC_0001162001-mRNA-1">
    <property type="protein sequence ID" value="ACAC_0001162001-mRNA-1"/>
    <property type="gene ID" value="ACAC_0001162001"/>
</dbReference>
<dbReference type="Proteomes" id="UP000035642">
    <property type="component" value="Unassembled WGS sequence"/>
</dbReference>
<reference evidence="2" key="2">
    <citation type="submission" date="2017-02" db="UniProtKB">
        <authorList>
            <consortium name="WormBaseParasite"/>
        </authorList>
    </citation>
    <scope>IDENTIFICATION</scope>
</reference>
<dbReference type="InterPro" id="IPR036691">
    <property type="entry name" value="Endo/exonu/phosph_ase_sf"/>
</dbReference>
<evidence type="ECO:0000313" key="1">
    <source>
        <dbReference type="Proteomes" id="UP000035642"/>
    </source>
</evidence>
<protein>
    <submittedName>
        <fullName evidence="2">Endo/exonuclease/phosphatase domain-containing protein</fullName>
    </submittedName>
</protein>
<dbReference type="AlphaFoldDB" id="A0A0K0DJM3"/>
<keyword evidence="1" id="KW-1185">Reference proteome</keyword>
<dbReference type="STRING" id="6313.A0A0K0DJM3"/>
<organism evidence="1 2">
    <name type="scientific">Angiostrongylus cantonensis</name>
    <name type="common">Rat lungworm</name>
    <dbReference type="NCBI Taxonomy" id="6313"/>
    <lineage>
        <taxon>Eukaryota</taxon>
        <taxon>Metazoa</taxon>
        <taxon>Ecdysozoa</taxon>
        <taxon>Nematoda</taxon>
        <taxon>Chromadorea</taxon>
        <taxon>Rhabditida</taxon>
        <taxon>Rhabditina</taxon>
        <taxon>Rhabditomorpha</taxon>
        <taxon>Strongyloidea</taxon>
        <taxon>Metastrongylidae</taxon>
        <taxon>Angiostrongylus</taxon>
    </lineage>
</organism>
<reference evidence="1" key="1">
    <citation type="submission" date="2012-09" db="EMBL/GenBank/DDBJ databases">
        <authorList>
            <person name="Martin A.A."/>
        </authorList>
    </citation>
    <scope>NUCLEOTIDE SEQUENCE</scope>
</reference>